<feature type="compositionally biased region" description="Low complexity" evidence="1">
    <location>
        <begin position="90"/>
        <end position="101"/>
    </location>
</feature>
<sequence>MPRGRAALLYLALLAGLAWAPSRAGAQWGFPVAVPQVAVPGVWDWTQAVDWYWDSLLGGLETWRPEAAHGPSHEERRPVGGRLDLDSEGTATAATAPPAELEQVEEAEVVAGNPSEAATSTGNAVGEGSGMMPPPPLPEDAAEMLKRARLHVFGLLLNLTSSAVDELGGGANAQAVAYDYDDEEGSEYDDDDGEGFDSIGLRPLESSEILSKVYDKIKNRTGVKEFSGDFSDLDVEGESIRLVRAIDGLPEEVRRVIERLNETLAGAILPPAASAEGEEGPRTSVGGWGIDGQDQELCAVQDLVTEEDGCLGADPGKDADVCFVSIIREALRRSQYWRQTVEASSFSVVFLPSDSALLRLLKFAQVSPRDLLKGERMREVINRHSVVFDDRDIADDPFGRTGIGRLLEADFGGRFAVMELPSGGGTNAGNVTFLMDRTEGGSSPGGGGQASSLYIATKRPECQMREMVGAGDGTVSRFYVPEEDSCLANYLEFCLNPTYDQAGPLGEGEVTENPCGIAQLLGVRLCSDGIVLPINDLLFDSEQAANFLALLTGATDVGKGAGARAVYDWPLTSPAALSNEGSGGEGGAAAVVGSYDAREDFTPEGFHLDGSNFVFAPGVSLRGGNGTTICFRARPGTSRPDTILLAGRSGRSNFTATAWVEDQNLMRLRLTVGDRSYTSSLVLQEAVGNNVAVVVDEGRGLWSFYENGWLVDRAESMPGIPSFEGELTVGGAWPWWFPNQEQNFEGTLGGVKIFEQVLSPEEIARSCEGGAPHDKEGVEEGLAARDEPGGENSTCPGVAEHIAAVSPPPASGAEPKVAVRKAMPAATPQYLYPLTYNGTNAGTYGPSSPAEGRGNLTSSSFTRSGVHLDGKTEYLMIDGVALEGKNFTLGFHFSLDTDSRVHQNLFQLISECRDDPVNLYVQLKVHSEITGVDKDVLKVVLNQDAVQVEVDRLATRRPKGVVVLFEGERVRVYLSREGEGGEAVVAVGTGRVTAPLPAVLGKARLGSPNSFAGVVKDLFLYDGALAENDIVRYLKSL</sequence>
<evidence type="ECO:0000313" key="3">
    <source>
        <dbReference type="EMBL" id="WZN61203.1"/>
    </source>
</evidence>
<accession>A0AAX4P581</accession>
<dbReference type="Pfam" id="PF13385">
    <property type="entry name" value="Laminin_G_3"/>
    <property type="match status" value="1"/>
</dbReference>
<name>A0AAX4P581_9CHLO</name>
<feature type="signal peptide" evidence="2">
    <location>
        <begin position="1"/>
        <end position="26"/>
    </location>
</feature>
<dbReference type="EMBL" id="CP151504">
    <property type="protein sequence ID" value="WZN61203.1"/>
    <property type="molecule type" value="Genomic_DNA"/>
</dbReference>
<organism evidence="3 4">
    <name type="scientific">Chloropicon roscoffensis</name>
    <dbReference type="NCBI Taxonomy" id="1461544"/>
    <lineage>
        <taxon>Eukaryota</taxon>
        <taxon>Viridiplantae</taxon>
        <taxon>Chlorophyta</taxon>
        <taxon>Chloropicophyceae</taxon>
        <taxon>Chloropicales</taxon>
        <taxon>Chloropicaceae</taxon>
        <taxon>Chloropicon</taxon>
    </lineage>
</organism>
<keyword evidence="2" id="KW-0732">Signal</keyword>
<keyword evidence="4" id="KW-1185">Reference proteome</keyword>
<evidence type="ECO:0000313" key="4">
    <source>
        <dbReference type="Proteomes" id="UP001472866"/>
    </source>
</evidence>
<dbReference type="Proteomes" id="UP001472866">
    <property type="component" value="Chromosome 04"/>
</dbReference>
<dbReference type="AlphaFoldDB" id="A0AAX4P581"/>
<gene>
    <name evidence="3" type="ORF">HKI87_04g27370</name>
</gene>
<evidence type="ECO:0000256" key="1">
    <source>
        <dbReference type="SAM" id="MobiDB-lite"/>
    </source>
</evidence>
<dbReference type="InterPro" id="IPR013320">
    <property type="entry name" value="ConA-like_dom_sf"/>
</dbReference>
<feature type="chain" id="PRO_5043746852" evidence="2">
    <location>
        <begin position="27"/>
        <end position="1037"/>
    </location>
</feature>
<feature type="compositionally biased region" description="Basic and acidic residues" evidence="1">
    <location>
        <begin position="65"/>
        <end position="78"/>
    </location>
</feature>
<protein>
    <submittedName>
        <fullName evidence="3">Concanavalin A-like glucanase</fullName>
    </submittedName>
</protein>
<dbReference type="Gene3D" id="2.60.120.200">
    <property type="match status" value="1"/>
</dbReference>
<proteinExistence type="predicted"/>
<reference evidence="3 4" key="1">
    <citation type="submission" date="2024-03" db="EMBL/GenBank/DDBJ databases">
        <title>Complete genome sequence of the green alga Chloropicon roscoffensis RCC1871.</title>
        <authorList>
            <person name="Lemieux C."/>
            <person name="Pombert J.-F."/>
            <person name="Otis C."/>
            <person name="Turmel M."/>
        </authorList>
    </citation>
    <scope>NUCLEOTIDE SEQUENCE [LARGE SCALE GENOMIC DNA]</scope>
    <source>
        <strain evidence="3 4">RCC1871</strain>
    </source>
</reference>
<feature type="region of interest" description="Disordered" evidence="1">
    <location>
        <begin position="65"/>
        <end position="139"/>
    </location>
</feature>
<dbReference type="SUPFAM" id="SSF49899">
    <property type="entry name" value="Concanavalin A-like lectins/glucanases"/>
    <property type="match status" value="2"/>
</dbReference>
<evidence type="ECO:0000256" key="2">
    <source>
        <dbReference type="SAM" id="SignalP"/>
    </source>
</evidence>